<evidence type="ECO:0000259" key="8">
    <source>
        <dbReference type="Pfam" id="PF00501"/>
    </source>
</evidence>
<comment type="similarity">
    <text evidence="1">Belongs to the ATP-dependent AMP-binding enzyme family.</text>
</comment>
<comment type="catalytic activity">
    <reaction evidence="7">
        <text>a medium-chain fatty acid + ATP + CoA = a medium-chain fatty acyl-CoA + AMP + diphosphate</text>
        <dbReference type="Rhea" id="RHEA:48340"/>
        <dbReference type="ChEBI" id="CHEBI:30616"/>
        <dbReference type="ChEBI" id="CHEBI:33019"/>
        <dbReference type="ChEBI" id="CHEBI:57287"/>
        <dbReference type="ChEBI" id="CHEBI:59558"/>
        <dbReference type="ChEBI" id="CHEBI:90546"/>
        <dbReference type="ChEBI" id="CHEBI:456215"/>
        <dbReference type="EC" id="6.2.1.2"/>
    </reaction>
</comment>
<dbReference type="InterPro" id="IPR020845">
    <property type="entry name" value="AMP-binding_CS"/>
</dbReference>
<evidence type="ECO:0000313" key="9">
    <source>
        <dbReference type="EMBL" id="CAD7665167.1"/>
    </source>
</evidence>
<dbReference type="Gene3D" id="3.40.50.12780">
    <property type="entry name" value="N-terminal domain of ligase-like"/>
    <property type="match status" value="1"/>
</dbReference>
<dbReference type="GO" id="GO:0031956">
    <property type="term" value="F:medium-chain fatty acid-CoA ligase activity"/>
    <property type="evidence" value="ECO:0007669"/>
    <property type="project" value="UniProtKB-EC"/>
</dbReference>
<evidence type="ECO:0000256" key="5">
    <source>
        <dbReference type="ARBA" id="ARBA00039638"/>
    </source>
</evidence>
<evidence type="ECO:0000256" key="7">
    <source>
        <dbReference type="ARBA" id="ARBA00048277"/>
    </source>
</evidence>
<reference evidence="9" key="1">
    <citation type="submission" date="2020-11" db="EMBL/GenBank/DDBJ databases">
        <authorList>
            <person name="Tran Van P."/>
        </authorList>
    </citation>
    <scope>NUCLEOTIDE SEQUENCE</scope>
</reference>
<evidence type="ECO:0000256" key="3">
    <source>
        <dbReference type="ARBA" id="ARBA00037247"/>
    </source>
</evidence>
<dbReference type="SUPFAM" id="SSF56801">
    <property type="entry name" value="Acetyl-CoA synthetase-like"/>
    <property type="match status" value="1"/>
</dbReference>
<dbReference type="InterPro" id="IPR000873">
    <property type="entry name" value="AMP-dep_synth/lig_dom"/>
</dbReference>
<dbReference type="InterPro" id="IPR042099">
    <property type="entry name" value="ANL_N_sf"/>
</dbReference>
<dbReference type="EMBL" id="OC958703">
    <property type="protein sequence ID" value="CAD7665167.1"/>
    <property type="molecule type" value="Genomic_DNA"/>
</dbReference>
<comment type="function">
    <text evidence="3">Acyl-CoA synthases catalyze the initial reaction in fatty acid metabolism, by forming a thioester with CoA. Has some preference toward medium-chain substrates. Plays a role in adipocyte differentiation.</text>
</comment>
<proteinExistence type="inferred from homology"/>
<evidence type="ECO:0000256" key="1">
    <source>
        <dbReference type="ARBA" id="ARBA00006432"/>
    </source>
</evidence>
<dbReference type="Proteomes" id="UP000728032">
    <property type="component" value="Unassembled WGS sequence"/>
</dbReference>
<dbReference type="EMBL" id="CAJPVJ010043878">
    <property type="protein sequence ID" value="CAG2182304.1"/>
    <property type="molecule type" value="Genomic_DNA"/>
</dbReference>
<keyword evidence="10" id="KW-1185">Reference proteome</keyword>
<dbReference type="AlphaFoldDB" id="A0A7R9MRG4"/>
<sequence>MDGNYSSGDTTHGYNFLLFNSLLSNDGKLDQSVIDDVSPDDPAIIMFTSGTTGKPKGAYLSHFTLVNNALLTKESFDFGEPISMLIPLPFFHSFAAVLGNISMTAVPFTSG</sequence>
<dbReference type="PROSITE" id="PS00455">
    <property type="entry name" value="AMP_BINDING"/>
    <property type="match status" value="1"/>
</dbReference>
<evidence type="ECO:0000256" key="2">
    <source>
        <dbReference type="ARBA" id="ARBA00022598"/>
    </source>
</evidence>
<dbReference type="OrthoDB" id="1931232at2759"/>
<dbReference type="EC" id="6.2.1.2" evidence="4"/>
<evidence type="ECO:0000313" key="10">
    <source>
        <dbReference type="Proteomes" id="UP000728032"/>
    </source>
</evidence>
<comment type="catalytic activity">
    <reaction evidence="6">
        <text>octanoate + ATP + CoA = octanoyl-CoA + AMP + diphosphate</text>
        <dbReference type="Rhea" id="RHEA:33631"/>
        <dbReference type="ChEBI" id="CHEBI:25646"/>
        <dbReference type="ChEBI" id="CHEBI:30616"/>
        <dbReference type="ChEBI" id="CHEBI:33019"/>
        <dbReference type="ChEBI" id="CHEBI:57287"/>
        <dbReference type="ChEBI" id="CHEBI:57386"/>
        <dbReference type="ChEBI" id="CHEBI:456215"/>
    </reaction>
</comment>
<dbReference type="GO" id="GO:0006631">
    <property type="term" value="P:fatty acid metabolic process"/>
    <property type="evidence" value="ECO:0007669"/>
    <property type="project" value="TreeGrafter"/>
</dbReference>
<name>A0A7R9MRG4_9ACAR</name>
<evidence type="ECO:0000256" key="6">
    <source>
        <dbReference type="ARBA" id="ARBA00047319"/>
    </source>
</evidence>
<evidence type="ECO:0000256" key="4">
    <source>
        <dbReference type="ARBA" id="ARBA00039009"/>
    </source>
</evidence>
<dbReference type="Pfam" id="PF00501">
    <property type="entry name" value="AMP-binding"/>
    <property type="match status" value="1"/>
</dbReference>
<dbReference type="PANTHER" id="PTHR43201:SF5">
    <property type="entry name" value="MEDIUM-CHAIN ACYL-COA LIGASE ACSF2, MITOCHONDRIAL"/>
    <property type="match status" value="1"/>
</dbReference>
<feature type="non-terminal residue" evidence="9">
    <location>
        <position position="1"/>
    </location>
</feature>
<gene>
    <name evidence="9" type="ORF">ONB1V03_LOCUS21725</name>
</gene>
<dbReference type="PANTHER" id="PTHR43201">
    <property type="entry name" value="ACYL-COA SYNTHETASE"/>
    <property type="match status" value="1"/>
</dbReference>
<accession>A0A7R9MRG4</accession>
<feature type="domain" description="AMP-dependent synthetase/ligase" evidence="8">
    <location>
        <begin position="31"/>
        <end position="102"/>
    </location>
</feature>
<keyword evidence="2" id="KW-0436">Ligase</keyword>
<organism evidence="9">
    <name type="scientific">Oppiella nova</name>
    <dbReference type="NCBI Taxonomy" id="334625"/>
    <lineage>
        <taxon>Eukaryota</taxon>
        <taxon>Metazoa</taxon>
        <taxon>Ecdysozoa</taxon>
        <taxon>Arthropoda</taxon>
        <taxon>Chelicerata</taxon>
        <taxon>Arachnida</taxon>
        <taxon>Acari</taxon>
        <taxon>Acariformes</taxon>
        <taxon>Sarcoptiformes</taxon>
        <taxon>Oribatida</taxon>
        <taxon>Brachypylina</taxon>
        <taxon>Oppioidea</taxon>
        <taxon>Oppiidae</taxon>
        <taxon>Oppiella</taxon>
    </lineage>
</organism>
<protein>
    <recommendedName>
        <fullName evidence="5">Medium-chain acyl-CoA ligase ACSF2, mitochondrial</fullName>
        <ecNumber evidence="4">6.2.1.2</ecNumber>
    </recommendedName>
</protein>